<dbReference type="GO" id="GO:0140571">
    <property type="term" value="F:transmembrane ascorbate ferrireductase activity"/>
    <property type="evidence" value="ECO:0007669"/>
    <property type="project" value="UniProtKB-EC"/>
</dbReference>
<keyword evidence="8 12" id="KW-1133">Transmembrane helix</keyword>
<dbReference type="KEGG" id="dan:6498430"/>
<accession>B3MN44</accession>
<evidence type="ECO:0000256" key="4">
    <source>
        <dbReference type="ARBA" id="ARBA00022617"/>
    </source>
</evidence>
<reference evidence="14 15" key="1">
    <citation type="journal article" date="2007" name="Nature">
        <title>Evolution of genes and genomes on the Drosophila phylogeny.</title>
        <authorList>
            <consortium name="Drosophila 12 Genomes Consortium"/>
            <person name="Clark A.G."/>
            <person name="Eisen M.B."/>
            <person name="Smith D.R."/>
            <person name="Bergman C.M."/>
            <person name="Oliver B."/>
            <person name="Markow T.A."/>
            <person name="Kaufman T.C."/>
            <person name="Kellis M."/>
            <person name="Gelbart W."/>
            <person name="Iyer V.N."/>
            <person name="Pollard D.A."/>
            <person name="Sackton T.B."/>
            <person name="Larracuente A.M."/>
            <person name="Singh N.D."/>
            <person name="Abad J.P."/>
            <person name="Abt D.N."/>
            <person name="Adryan B."/>
            <person name="Aguade M."/>
            <person name="Akashi H."/>
            <person name="Anderson W.W."/>
            <person name="Aquadro C.F."/>
            <person name="Ardell D.H."/>
            <person name="Arguello R."/>
            <person name="Artieri C.G."/>
            <person name="Barbash D.A."/>
            <person name="Barker D."/>
            <person name="Barsanti P."/>
            <person name="Batterham P."/>
            <person name="Batzoglou S."/>
            <person name="Begun D."/>
            <person name="Bhutkar A."/>
            <person name="Blanco E."/>
            <person name="Bosak S.A."/>
            <person name="Bradley R.K."/>
            <person name="Brand A.D."/>
            <person name="Brent M.R."/>
            <person name="Brooks A.N."/>
            <person name="Brown R.H."/>
            <person name="Butlin R.K."/>
            <person name="Caggese C."/>
            <person name="Calvi B.R."/>
            <person name="Bernardo de Carvalho A."/>
            <person name="Caspi A."/>
            <person name="Castrezana S."/>
            <person name="Celniker S.E."/>
            <person name="Chang J.L."/>
            <person name="Chapple C."/>
            <person name="Chatterji S."/>
            <person name="Chinwalla A."/>
            <person name="Civetta A."/>
            <person name="Clifton S.W."/>
            <person name="Comeron J.M."/>
            <person name="Costello J.C."/>
            <person name="Coyne J.A."/>
            <person name="Daub J."/>
            <person name="David R.G."/>
            <person name="Delcher A.L."/>
            <person name="Delehaunty K."/>
            <person name="Do C.B."/>
            <person name="Ebling H."/>
            <person name="Edwards K."/>
            <person name="Eickbush T."/>
            <person name="Evans J.D."/>
            <person name="Filipski A."/>
            <person name="Findeiss S."/>
            <person name="Freyhult E."/>
            <person name="Fulton L."/>
            <person name="Fulton R."/>
            <person name="Garcia A.C."/>
            <person name="Gardiner A."/>
            <person name="Garfield D.A."/>
            <person name="Garvin B.E."/>
            <person name="Gibson G."/>
            <person name="Gilbert D."/>
            <person name="Gnerre S."/>
            <person name="Godfrey J."/>
            <person name="Good R."/>
            <person name="Gotea V."/>
            <person name="Gravely B."/>
            <person name="Greenberg A.J."/>
            <person name="Griffiths-Jones S."/>
            <person name="Gross S."/>
            <person name="Guigo R."/>
            <person name="Gustafson E.A."/>
            <person name="Haerty W."/>
            <person name="Hahn M.W."/>
            <person name="Halligan D.L."/>
            <person name="Halpern A.L."/>
            <person name="Halter G.M."/>
            <person name="Han M.V."/>
            <person name="Heger A."/>
            <person name="Hillier L."/>
            <person name="Hinrichs A.S."/>
            <person name="Holmes I."/>
            <person name="Hoskins R.A."/>
            <person name="Hubisz M.J."/>
            <person name="Hultmark D."/>
            <person name="Huntley M.A."/>
            <person name="Jaffe D.B."/>
            <person name="Jagadeeshan S."/>
            <person name="Jeck W.R."/>
            <person name="Johnson J."/>
            <person name="Jones C.D."/>
            <person name="Jordan W.C."/>
            <person name="Karpen G.H."/>
            <person name="Kataoka E."/>
            <person name="Keightley P.D."/>
            <person name="Kheradpour P."/>
            <person name="Kirkness E.F."/>
            <person name="Koerich L.B."/>
            <person name="Kristiansen K."/>
            <person name="Kudrna D."/>
            <person name="Kulathinal R.J."/>
            <person name="Kumar S."/>
            <person name="Kwok R."/>
            <person name="Lander E."/>
            <person name="Langley C.H."/>
            <person name="Lapoint R."/>
            <person name="Lazzaro B.P."/>
            <person name="Lee S.J."/>
            <person name="Levesque L."/>
            <person name="Li R."/>
            <person name="Lin C.F."/>
            <person name="Lin M.F."/>
            <person name="Lindblad-Toh K."/>
            <person name="Llopart A."/>
            <person name="Long M."/>
            <person name="Low L."/>
            <person name="Lozovsky E."/>
            <person name="Lu J."/>
            <person name="Luo M."/>
            <person name="Machado C.A."/>
            <person name="Makalowski W."/>
            <person name="Marzo M."/>
            <person name="Matsuda M."/>
            <person name="Matzkin L."/>
            <person name="McAllister B."/>
            <person name="McBride C.S."/>
            <person name="McKernan B."/>
            <person name="McKernan K."/>
            <person name="Mendez-Lago M."/>
            <person name="Minx P."/>
            <person name="Mollenhauer M.U."/>
            <person name="Montooth K."/>
            <person name="Mount S.M."/>
            <person name="Mu X."/>
            <person name="Myers E."/>
            <person name="Negre B."/>
            <person name="Newfeld S."/>
            <person name="Nielsen R."/>
            <person name="Noor M.A."/>
            <person name="O'Grady P."/>
            <person name="Pachter L."/>
            <person name="Papaceit M."/>
            <person name="Parisi M.J."/>
            <person name="Parisi M."/>
            <person name="Parts L."/>
            <person name="Pedersen J.S."/>
            <person name="Pesole G."/>
            <person name="Phillippy A.M."/>
            <person name="Ponting C.P."/>
            <person name="Pop M."/>
            <person name="Porcelli D."/>
            <person name="Powell J.R."/>
            <person name="Prohaska S."/>
            <person name="Pruitt K."/>
            <person name="Puig M."/>
            <person name="Quesneville H."/>
            <person name="Ram K.R."/>
            <person name="Rand D."/>
            <person name="Rasmussen M.D."/>
            <person name="Reed L.K."/>
            <person name="Reenan R."/>
            <person name="Reily A."/>
            <person name="Remington K.A."/>
            <person name="Rieger T.T."/>
            <person name="Ritchie M.G."/>
            <person name="Robin C."/>
            <person name="Rogers Y.H."/>
            <person name="Rohde C."/>
            <person name="Rozas J."/>
            <person name="Rubenfield M.J."/>
            <person name="Ruiz A."/>
            <person name="Russo S."/>
            <person name="Salzberg S.L."/>
            <person name="Sanchez-Gracia A."/>
            <person name="Saranga D.J."/>
            <person name="Sato H."/>
            <person name="Schaeffer S.W."/>
            <person name="Schatz M.C."/>
            <person name="Schlenke T."/>
            <person name="Schwartz R."/>
            <person name="Segarra C."/>
            <person name="Singh R.S."/>
            <person name="Sirot L."/>
            <person name="Sirota M."/>
            <person name="Sisneros N.B."/>
            <person name="Smith C.D."/>
            <person name="Smith T.F."/>
            <person name="Spieth J."/>
            <person name="Stage D.E."/>
            <person name="Stark A."/>
            <person name="Stephan W."/>
            <person name="Strausberg R.L."/>
            <person name="Strempel S."/>
            <person name="Sturgill D."/>
            <person name="Sutton G."/>
            <person name="Sutton G.G."/>
            <person name="Tao W."/>
            <person name="Teichmann S."/>
            <person name="Tobari Y.N."/>
            <person name="Tomimura Y."/>
            <person name="Tsolas J.M."/>
            <person name="Valente V.L."/>
            <person name="Venter E."/>
            <person name="Venter J.C."/>
            <person name="Vicario S."/>
            <person name="Vieira F.G."/>
            <person name="Vilella A.J."/>
            <person name="Villasante A."/>
            <person name="Walenz B."/>
            <person name="Wang J."/>
            <person name="Wasserman M."/>
            <person name="Watts T."/>
            <person name="Wilson D."/>
            <person name="Wilson R.K."/>
            <person name="Wing R.A."/>
            <person name="Wolfner M.F."/>
            <person name="Wong A."/>
            <person name="Wong G.K."/>
            <person name="Wu C.I."/>
            <person name="Wu G."/>
            <person name="Yamamoto D."/>
            <person name="Yang H.P."/>
            <person name="Yang S.P."/>
            <person name="Yorke J.A."/>
            <person name="Yoshida K."/>
            <person name="Zdobnov E."/>
            <person name="Zhang P."/>
            <person name="Zhang Y."/>
            <person name="Zimin A.V."/>
            <person name="Baldwin J."/>
            <person name="Abdouelleil A."/>
            <person name="Abdulkadir J."/>
            <person name="Abebe A."/>
            <person name="Abera B."/>
            <person name="Abreu J."/>
            <person name="Acer S.C."/>
            <person name="Aftuck L."/>
            <person name="Alexander A."/>
            <person name="An P."/>
            <person name="Anderson E."/>
            <person name="Anderson S."/>
            <person name="Arachi H."/>
            <person name="Azer M."/>
            <person name="Bachantsang P."/>
            <person name="Barry A."/>
            <person name="Bayul T."/>
            <person name="Berlin A."/>
            <person name="Bessette D."/>
            <person name="Bloom T."/>
            <person name="Blye J."/>
            <person name="Boguslavskiy L."/>
            <person name="Bonnet C."/>
            <person name="Boukhgalter B."/>
            <person name="Bourzgui I."/>
            <person name="Brown A."/>
            <person name="Cahill P."/>
            <person name="Channer S."/>
            <person name="Cheshatsang Y."/>
            <person name="Chuda L."/>
            <person name="Citroen M."/>
            <person name="Collymore A."/>
            <person name="Cooke P."/>
            <person name="Costello M."/>
            <person name="D'Aco K."/>
            <person name="Daza R."/>
            <person name="De Haan G."/>
            <person name="DeGray S."/>
            <person name="DeMaso C."/>
            <person name="Dhargay N."/>
            <person name="Dooley K."/>
            <person name="Dooley E."/>
            <person name="Doricent M."/>
            <person name="Dorje P."/>
            <person name="Dorjee K."/>
            <person name="Dupes A."/>
            <person name="Elong R."/>
            <person name="Falk J."/>
            <person name="Farina A."/>
            <person name="Faro S."/>
            <person name="Ferguson D."/>
            <person name="Fisher S."/>
            <person name="Foley C.D."/>
            <person name="Franke A."/>
            <person name="Friedrich D."/>
            <person name="Gadbois L."/>
            <person name="Gearin G."/>
            <person name="Gearin C.R."/>
            <person name="Giannoukos G."/>
            <person name="Goode T."/>
            <person name="Graham J."/>
            <person name="Grandbois E."/>
            <person name="Grewal S."/>
            <person name="Gyaltsen K."/>
            <person name="Hafez N."/>
            <person name="Hagos B."/>
            <person name="Hall J."/>
            <person name="Henson C."/>
            <person name="Hollinger A."/>
            <person name="Honan T."/>
            <person name="Huard M.D."/>
            <person name="Hughes L."/>
            <person name="Hurhula B."/>
            <person name="Husby M.E."/>
            <person name="Kamat A."/>
            <person name="Kanga B."/>
            <person name="Kashin S."/>
            <person name="Khazanovich D."/>
            <person name="Kisner P."/>
            <person name="Lance K."/>
            <person name="Lara M."/>
            <person name="Lee W."/>
            <person name="Lennon N."/>
            <person name="Letendre F."/>
            <person name="LeVine R."/>
            <person name="Lipovsky A."/>
            <person name="Liu X."/>
            <person name="Liu J."/>
            <person name="Liu S."/>
            <person name="Lokyitsang T."/>
            <person name="Lokyitsang Y."/>
            <person name="Lubonja R."/>
            <person name="Lui A."/>
            <person name="MacDonald P."/>
            <person name="Magnisalis V."/>
            <person name="Maru K."/>
            <person name="Matthews C."/>
            <person name="McCusker W."/>
            <person name="McDonough S."/>
            <person name="Mehta T."/>
            <person name="Meldrim J."/>
            <person name="Meneus L."/>
            <person name="Mihai O."/>
            <person name="Mihalev A."/>
            <person name="Mihova T."/>
            <person name="Mittelman R."/>
            <person name="Mlenga V."/>
            <person name="Montmayeur A."/>
            <person name="Mulrain L."/>
            <person name="Navidi A."/>
            <person name="Naylor J."/>
            <person name="Negash T."/>
            <person name="Nguyen T."/>
            <person name="Nguyen N."/>
            <person name="Nicol R."/>
            <person name="Norbu C."/>
            <person name="Norbu N."/>
            <person name="Novod N."/>
            <person name="O'Neill B."/>
            <person name="Osman S."/>
            <person name="Markiewicz E."/>
            <person name="Oyono O.L."/>
            <person name="Patti C."/>
            <person name="Phunkhang P."/>
            <person name="Pierre F."/>
            <person name="Priest M."/>
            <person name="Raghuraman S."/>
            <person name="Rege F."/>
            <person name="Reyes R."/>
            <person name="Rise C."/>
            <person name="Rogov P."/>
            <person name="Ross K."/>
            <person name="Ryan E."/>
            <person name="Settipalli S."/>
            <person name="Shea T."/>
            <person name="Sherpa N."/>
            <person name="Shi L."/>
            <person name="Shih D."/>
            <person name="Sparrow T."/>
            <person name="Spaulding J."/>
            <person name="Stalker J."/>
            <person name="Stange-Thomann N."/>
            <person name="Stavropoulos S."/>
            <person name="Stone C."/>
            <person name="Strader C."/>
            <person name="Tesfaye S."/>
            <person name="Thomson T."/>
            <person name="Thoulutsang Y."/>
            <person name="Thoulutsang D."/>
            <person name="Topham K."/>
            <person name="Topping I."/>
            <person name="Tsamla T."/>
            <person name="Vassiliev H."/>
            <person name="Vo A."/>
            <person name="Wangchuk T."/>
            <person name="Wangdi T."/>
            <person name="Weiand M."/>
            <person name="Wilkinson J."/>
            <person name="Wilson A."/>
            <person name="Yadav S."/>
            <person name="Young G."/>
            <person name="Yu Q."/>
            <person name="Zembek L."/>
            <person name="Zhong D."/>
            <person name="Zimmer A."/>
            <person name="Zwirko Z."/>
            <person name="Jaffe D.B."/>
            <person name="Alvarez P."/>
            <person name="Brockman W."/>
            <person name="Butler J."/>
            <person name="Chin C."/>
            <person name="Gnerre S."/>
            <person name="Grabherr M."/>
            <person name="Kleber M."/>
            <person name="Mauceli E."/>
            <person name="MacCallum I."/>
        </authorList>
    </citation>
    <scope>NUCLEOTIDE SEQUENCE [LARGE SCALE GENOMIC DNA]</scope>
    <source>
        <strain evidence="15">Tucson 14024-0371.13</strain>
    </source>
</reference>
<keyword evidence="7" id="KW-0249">Electron transport</keyword>
<dbReference type="Proteomes" id="UP000007801">
    <property type="component" value="Unassembled WGS sequence"/>
</dbReference>
<keyword evidence="9" id="KW-0408">Iron</keyword>
<evidence type="ECO:0000256" key="9">
    <source>
        <dbReference type="ARBA" id="ARBA00023004"/>
    </source>
</evidence>
<evidence type="ECO:0000256" key="5">
    <source>
        <dbReference type="ARBA" id="ARBA00022692"/>
    </source>
</evidence>
<dbReference type="InParanoid" id="B3MN44"/>
<evidence type="ECO:0000256" key="7">
    <source>
        <dbReference type="ARBA" id="ARBA00022982"/>
    </source>
</evidence>
<dbReference type="AlphaFoldDB" id="B3MN44"/>
<dbReference type="PANTHER" id="PTHR15422">
    <property type="entry name" value="OS05G0565100 PROTEIN"/>
    <property type="match status" value="1"/>
</dbReference>
<dbReference type="PROSITE" id="PS50939">
    <property type="entry name" value="CYTOCHROME_B561"/>
    <property type="match status" value="1"/>
</dbReference>
<evidence type="ECO:0000256" key="3">
    <source>
        <dbReference type="ARBA" id="ARBA00022448"/>
    </source>
</evidence>
<evidence type="ECO:0000256" key="8">
    <source>
        <dbReference type="ARBA" id="ARBA00022989"/>
    </source>
</evidence>
<feature type="domain" description="Cytochrome b561" evidence="13">
    <location>
        <begin position="89"/>
        <end position="287"/>
    </location>
</feature>
<proteinExistence type="predicted"/>
<dbReference type="CDD" id="cd08554">
    <property type="entry name" value="Cyt_b561"/>
    <property type="match status" value="1"/>
</dbReference>
<dbReference type="HOGENOM" id="CLU_089762_0_0_1"/>
<sequence>MLFPQLFHAVKRQTHSNTRTARTRSVVLRGSEVIAPTCASHVVDKSKFPIIEIMTSAEQLQGCLDDVCGLPDQRISSTSSSYEGFYFGFCTLVSHILLAGITGAIVYKCLVLKLVHTAGHAFYCTIAFVFFMGEALLVRNSKYLESWLGALNLNRLHAALGLLAFLVGVGGIAIKTLQKLERKREDPNATVRHFRSNHGFYGIIGCGLLLGSVVTGLPLYFINAGSTLKLIHRFFGLAGFLALMVSQMFGYNTGFGRRQWKPQHQKLFKFFTFIATVLTVNYELRRFARDLIGLATSHVIGPETVSTRDDL</sequence>
<dbReference type="Gene3D" id="1.20.120.1770">
    <property type="match status" value="1"/>
</dbReference>
<dbReference type="SMART" id="SM00665">
    <property type="entry name" value="B561"/>
    <property type="match status" value="1"/>
</dbReference>
<evidence type="ECO:0000313" key="14">
    <source>
        <dbReference type="EMBL" id="EDV32022.2"/>
    </source>
</evidence>
<evidence type="ECO:0000256" key="2">
    <source>
        <dbReference type="ARBA" id="ARBA00004141"/>
    </source>
</evidence>
<organism evidence="14 15">
    <name type="scientific">Drosophila ananassae</name>
    <name type="common">Fruit fly</name>
    <dbReference type="NCBI Taxonomy" id="7217"/>
    <lineage>
        <taxon>Eukaryota</taxon>
        <taxon>Metazoa</taxon>
        <taxon>Ecdysozoa</taxon>
        <taxon>Arthropoda</taxon>
        <taxon>Hexapoda</taxon>
        <taxon>Insecta</taxon>
        <taxon>Pterygota</taxon>
        <taxon>Neoptera</taxon>
        <taxon>Endopterygota</taxon>
        <taxon>Diptera</taxon>
        <taxon>Brachycera</taxon>
        <taxon>Muscomorpha</taxon>
        <taxon>Ephydroidea</taxon>
        <taxon>Drosophilidae</taxon>
        <taxon>Drosophila</taxon>
        <taxon>Sophophora</taxon>
    </lineage>
</organism>
<keyword evidence="4" id="KW-0349">Heme</keyword>
<evidence type="ECO:0000256" key="11">
    <source>
        <dbReference type="ARBA" id="ARBA00024225"/>
    </source>
</evidence>
<comment type="subcellular location">
    <subcellularLocation>
        <location evidence="2">Membrane</location>
        <topology evidence="2">Multi-pass membrane protein</topology>
    </subcellularLocation>
</comment>
<feature type="transmembrane region" description="Helical" evidence="12">
    <location>
        <begin position="234"/>
        <end position="255"/>
    </location>
</feature>
<dbReference type="GO" id="GO:0046872">
    <property type="term" value="F:metal ion binding"/>
    <property type="evidence" value="ECO:0007669"/>
    <property type="project" value="UniProtKB-KW"/>
</dbReference>
<protein>
    <recommendedName>
        <fullName evidence="11">ascorbate ferrireductase (transmembrane)</fullName>
        <ecNumber evidence="11">7.2.1.3</ecNumber>
    </recommendedName>
</protein>
<dbReference type="EMBL" id="CH902620">
    <property type="protein sequence ID" value="EDV32022.2"/>
    <property type="molecule type" value="Genomic_DNA"/>
</dbReference>
<dbReference type="GO" id="GO:0140575">
    <property type="term" value="F:transmembrane monodehydroascorbate reductase activity"/>
    <property type="evidence" value="ECO:0007669"/>
    <property type="project" value="InterPro"/>
</dbReference>
<dbReference type="InterPro" id="IPR045150">
    <property type="entry name" value="CYB561D1/2"/>
</dbReference>
<keyword evidence="6" id="KW-0479">Metal-binding</keyword>
<dbReference type="Pfam" id="PF03188">
    <property type="entry name" value="Cytochrom_B561"/>
    <property type="match status" value="1"/>
</dbReference>
<dbReference type="eggNOG" id="ENOG502T9QK">
    <property type="taxonomic scope" value="Eukaryota"/>
</dbReference>
<dbReference type="OrthoDB" id="432881at2759"/>
<evidence type="ECO:0000313" key="15">
    <source>
        <dbReference type="Proteomes" id="UP000007801"/>
    </source>
</evidence>
<dbReference type="InterPro" id="IPR006593">
    <property type="entry name" value="Cyt_b561/ferric_Rdtase_TM"/>
</dbReference>
<comment type="cofactor">
    <cofactor evidence="1">
        <name>heme b</name>
        <dbReference type="ChEBI" id="CHEBI:60344"/>
    </cofactor>
</comment>
<dbReference type="GO" id="GO:0016020">
    <property type="term" value="C:membrane"/>
    <property type="evidence" value="ECO:0007669"/>
    <property type="project" value="UniProtKB-SubCell"/>
</dbReference>
<evidence type="ECO:0000256" key="1">
    <source>
        <dbReference type="ARBA" id="ARBA00001970"/>
    </source>
</evidence>
<keyword evidence="5 12" id="KW-0812">Transmembrane</keyword>
<evidence type="ECO:0000256" key="6">
    <source>
        <dbReference type="ARBA" id="ARBA00022723"/>
    </source>
</evidence>
<keyword evidence="3" id="KW-0813">Transport</keyword>
<dbReference type="STRING" id="7217.B3MN44"/>
<feature type="transmembrane region" description="Helical" evidence="12">
    <location>
        <begin position="198"/>
        <end position="222"/>
    </location>
</feature>
<evidence type="ECO:0000256" key="10">
    <source>
        <dbReference type="ARBA" id="ARBA00023136"/>
    </source>
</evidence>
<feature type="transmembrane region" description="Helical" evidence="12">
    <location>
        <begin position="119"/>
        <end position="138"/>
    </location>
</feature>
<gene>
    <name evidence="14" type="primary">Dana\GF15624</name>
    <name evidence="14" type="synonym">dana_GLEANR_16388</name>
    <name evidence="14" type="ORF">GF15624</name>
</gene>
<evidence type="ECO:0000256" key="12">
    <source>
        <dbReference type="SAM" id="Phobius"/>
    </source>
</evidence>
<dbReference type="PANTHER" id="PTHR15422:SF43">
    <property type="entry name" value="ASCORBATE FERRIREDUCTASE (TRANSMEMBRANE)"/>
    <property type="match status" value="1"/>
</dbReference>
<name>B3MN44_DROAN</name>
<feature type="transmembrane region" description="Helical" evidence="12">
    <location>
        <begin position="85"/>
        <end position="107"/>
    </location>
</feature>
<dbReference type="GeneID" id="6498430"/>
<keyword evidence="10 12" id="KW-0472">Membrane</keyword>
<evidence type="ECO:0000259" key="13">
    <source>
        <dbReference type="PROSITE" id="PS50939"/>
    </source>
</evidence>
<keyword evidence="15" id="KW-1185">Reference proteome</keyword>
<dbReference type="EC" id="7.2.1.3" evidence="11"/>
<feature type="transmembrane region" description="Helical" evidence="12">
    <location>
        <begin position="158"/>
        <end position="177"/>
    </location>
</feature>